<evidence type="ECO:0000313" key="6">
    <source>
        <dbReference type="Proteomes" id="UP001430919"/>
    </source>
</evidence>
<dbReference type="PANTHER" id="PTHR43280">
    <property type="entry name" value="ARAC-FAMILY TRANSCRIPTIONAL REGULATOR"/>
    <property type="match status" value="1"/>
</dbReference>
<proteinExistence type="predicted"/>
<organism evidence="5 6">
    <name type="scientific">Flavobacterium pisciphilum</name>
    <dbReference type="NCBI Taxonomy" id="2893755"/>
    <lineage>
        <taxon>Bacteria</taxon>
        <taxon>Pseudomonadati</taxon>
        <taxon>Bacteroidota</taxon>
        <taxon>Flavobacteriia</taxon>
        <taxon>Flavobacteriales</taxon>
        <taxon>Flavobacteriaceae</taxon>
        <taxon>Flavobacterium</taxon>
    </lineage>
</organism>
<dbReference type="PRINTS" id="PR00032">
    <property type="entry name" value="HTHARAC"/>
</dbReference>
<dbReference type="Pfam" id="PF12833">
    <property type="entry name" value="HTH_18"/>
    <property type="match status" value="1"/>
</dbReference>
<evidence type="ECO:0000259" key="4">
    <source>
        <dbReference type="PROSITE" id="PS01124"/>
    </source>
</evidence>
<evidence type="ECO:0000256" key="1">
    <source>
        <dbReference type="ARBA" id="ARBA00023015"/>
    </source>
</evidence>
<keyword evidence="2" id="KW-0238">DNA-binding</keyword>
<dbReference type="RefSeq" id="WP_229991288.1">
    <property type="nucleotide sequence ID" value="NZ_JAJJMO010000001.1"/>
</dbReference>
<dbReference type="Proteomes" id="UP001430919">
    <property type="component" value="Unassembled WGS sequence"/>
</dbReference>
<dbReference type="PROSITE" id="PS01124">
    <property type="entry name" value="HTH_ARAC_FAMILY_2"/>
    <property type="match status" value="1"/>
</dbReference>
<dbReference type="Gene3D" id="1.10.10.60">
    <property type="entry name" value="Homeodomain-like"/>
    <property type="match status" value="1"/>
</dbReference>
<reference evidence="5" key="1">
    <citation type="submission" date="2021-11" db="EMBL/GenBank/DDBJ databases">
        <title>Description of novel Flavobacterium species.</title>
        <authorList>
            <person name="Saticioglu I.B."/>
            <person name="Ay H."/>
            <person name="Altun S."/>
            <person name="Duman M."/>
        </authorList>
    </citation>
    <scope>NUCLEOTIDE SEQUENCE</scope>
    <source>
        <strain evidence="5">F-65</strain>
    </source>
</reference>
<dbReference type="InterPro" id="IPR009057">
    <property type="entry name" value="Homeodomain-like_sf"/>
</dbReference>
<evidence type="ECO:0000256" key="2">
    <source>
        <dbReference type="ARBA" id="ARBA00023125"/>
    </source>
</evidence>
<name>A0ABS8N0D3_9FLAO</name>
<feature type="domain" description="HTH araC/xylS-type" evidence="4">
    <location>
        <begin position="243"/>
        <end position="325"/>
    </location>
</feature>
<keyword evidence="3" id="KW-0804">Transcription</keyword>
<evidence type="ECO:0000313" key="5">
    <source>
        <dbReference type="EMBL" id="MCC9074478.1"/>
    </source>
</evidence>
<dbReference type="InterPro" id="IPR018060">
    <property type="entry name" value="HTH_AraC"/>
</dbReference>
<evidence type="ECO:0000256" key="3">
    <source>
        <dbReference type="ARBA" id="ARBA00023163"/>
    </source>
</evidence>
<gene>
    <name evidence="5" type="ORF">LNQ49_23080</name>
</gene>
<keyword evidence="6" id="KW-1185">Reference proteome</keyword>
<dbReference type="SMART" id="SM00342">
    <property type="entry name" value="HTH_ARAC"/>
    <property type="match status" value="1"/>
</dbReference>
<dbReference type="InterPro" id="IPR020449">
    <property type="entry name" value="Tscrpt_reg_AraC-type_HTH"/>
</dbReference>
<dbReference type="PANTHER" id="PTHR43280:SF28">
    <property type="entry name" value="HTH-TYPE TRANSCRIPTIONAL ACTIVATOR RHAS"/>
    <property type="match status" value="1"/>
</dbReference>
<protein>
    <submittedName>
        <fullName evidence="5">Helix-turn-helix transcriptional regulator</fullName>
    </submittedName>
</protein>
<dbReference type="SUPFAM" id="SSF46689">
    <property type="entry name" value="Homeodomain-like"/>
    <property type="match status" value="1"/>
</dbReference>
<accession>A0ABS8N0D3</accession>
<keyword evidence="1" id="KW-0805">Transcription regulation</keyword>
<dbReference type="EMBL" id="JAJJMO010000001">
    <property type="protein sequence ID" value="MCC9074478.1"/>
    <property type="molecule type" value="Genomic_DNA"/>
</dbReference>
<comment type="caution">
    <text evidence="5">The sequence shown here is derived from an EMBL/GenBank/DDBJ whole genome shotgun (WGS) entry which is preliminary data.</text>
</comment>
<sequence>MKVVNYDFDTNSNWLDVVANAMGGVIEGNTLKADNDLYKGIHLVSEIEEGVTIILADITYKETMLVKSKNDMDTSFVCLCFYLFESNVDFIFDGSSVQFGELDYNFLMIDGTLRVAHQVNKKGTKAYIICIIIKKNAIKDYLKKVHKFTDDVFLDTKKNTIINLDRMPHESLDLIKDFRKTPRENPFYEMNFKALVYKLLDNYLEQVKTKKMIIGKVVNDDIKRIIVSQKFLQNSDEGVFPGIDFLASEALMSASKYKKMFTKILGLSPAVYFYNNKLEKAKELLETKQYTVGEIAEKLKFSNVSYFSKGFSKRYGVSPKEYQNLL</sequence>